<evidence type="ECO:0000313" key="3">
    <source>
        <dbReference type="Proteomes" id="UP000499080"/>
    </source>
</evidence>
<dbReference type="AlphaFoldDB" id="A0A4Y2QY40"/>
<protein>
    <submittedName>
        <fullName evidence="2">Uncharacterized protein</fullName>
    </submittedName>
</protein>
<comment type="caution">
    <text evidence="2">The sequence shown here is derived from an EMBL/GenBank/DDBJ whole genome shotgun (WGS) entry which is preliminary data.</text>
</comment>
<reference evidence="2 3" key="1">
    <citation type="journal article" date="2019" name="Sci. Rep.">
        <title>Orb-weaving spider Araneus ventricosus genome elucidates the spidroin gene catalogue.</title>
        <authorList>
            <person name="Kono N."/>
            <person name="Nakamura H."/>
            <person name="Ohtoshi R."/>
            <person name="Moran D.A.P."/>
            <person name="Shinohara A."/>
            <person name="Yoshida Y."/>
            <person name="Fujiwara M."/>
            <person name="Mori M."/>
            <person name="Tomita M."/>
            <person name="Arakawa K."/>
        </authorList>
    </citation>
    <scope>NUCLEOTIDE SEQUENCE [LARGE SCALE GENOMIC DNA]</scope>
</reference>
<dbReference type="EMBL" id="BGPR01141195">
    <property type="protein sequence ID" value="GBN68049.1"/>
    <property type="molecule type" value="Genomic_DNA"/>
</dbReference>
<evidence type="ECO:0000313" key="2">
    <source>
        <dbReference type="EMBL" id="GBN68049.1"/>
    </source>
</evidence>
<keyword evidence="3" id="KW-1185">Reference proteome</keyword>
<name>A0A4Y2QY40_ARAVE</name>
<gene>
    <name evidence="2" type="ORF">AVEN_91795_1</name>
</gene>
<proteinExistence type="predicted"/>
<dbReference type="Proteomes" id="UP000499080">
    <property type="component" value="Unassembled WGS sequence"/>
</dbReference>
<feature type="region of interest" description="Disordered" evidence="1">
    <location>
        <begin position="1"/>
        <end position="37"/>
    </location>
</feature>
<accession>A0A4Y2QY40</accession>
<evidence type="ECO:0000256" key="1">
    <source>
        <dbReference type="SAM" id="MobiDB-lite"/>
    </source>
</evidence>
<sequence>MRSRKQTERQQLLMESSLVYPRGKEKKSNKLKGRTKRKEKKTLGYLGVVNPVTPKEDVPLRGPHERDLPIRHIHPSSSRVSSLIDYSEQVFAVLLTDLVSCNRTFLSVVCKREDFGELPRKK</sequence>
<organism evidence="2 3">
    <name type="scientific">Araneus ventricosus</name>
    <name type="common">Orbweaver spider</name>
    <name type="synonym">Epeira ventricosa</name>
    <dbReference type="NCBI Taxonomy" id="182803"/>
    <lineage>
        <taxon>Eukaryota</taxon>
        <taxon>Metazoa</taxon>
        <taxon>Ecdysozoa</taxon>
        <taxon>Arthropoda</taxon>
        <taxon>Chelicerata</taxon>
        <taxon>Arachnida</taxon>
        <taxon>Araneae</taxon>
        <taxon>Araneomorphae</taxon>
        <taxon>Entelegynae</taxon>
        <taxon>Araneoidea</taxon>
        <taxon>Araneidae</taxon>
        <taxon>Araneus</taxon>
    </lineage>
</organism>